<keyword evidence="4" id="KW-0479">Metal-binding</keyword>
<comment type="cofactor">
    <cofactor evidence="1">
        <name>Zn(2+)</name>
        <dbReference type="ChEBI" id="CHEBI:29105"/>
    </cofactor>
</comment>
<keyword evidence="3" id="KW-0540">Nuclease</keyword>
<dbReference type="InterPro" id="IPR002036">
    <property type="entry name" value="YbeY"/>
</dbReference>
<dbReference type="PANTHER" id="PTHR46986">
    <property type="entry name" value="ENDORIBONUCLEASE YBEY, CHLOROPLASTIC"/>
    <property type="match status" value="1"/>
</dbReference>
<dbReference type="GO" id="GO:0006364">
    <property type="term" value="P:rRNA processing"/>
    <property type="evidence" value="ECO:0007669"/>
    <property type="project" value="InterPro"/>
</dbReference>
<evidence type="ECO:0000256" key="7">
    <source>
        <dbReference type="ARBA" id="ARBA00022833"/>
    </source>
</evidence>
<proteinExistence type="inferred from homology"/>
<dbReference type="Gene3D" id="3.40.390.30">
    <property type="entry name" value="Metalloproteases ('zincins'), catalytic domain"/>
    <property type="match status" value="1"/>
</dbReference>
<keyword evidence="7" id="KW-0862">Zinc</keyword>
<dbReference type="EMBL" id="GIBP01009198">
    <property type="protein sequence ID" value="NDV38167.1"/>
    <property type="molecule type" value="Transcribed_RNA"/>
</dbReference>
<dbReference type="GO" id="GO:0004519">
    <property type="term" value="F:endonuclease activity"/>
    <property type="evidence" value="ECO:0007669"/>
    <property type="project" value="UniProtKB-KW"/>
</dbReference>
<organism evidence="8">
    <name type="scientific">Arcella intermedia</name>
    <dbReference type="NCBI Taxonomy" id="1963864"/>
    <lineage>
        <taxon>Eukaryota</taxon>
        <taxon>Amoebozoa</taxon>
        <taxon>Tubulinea</taxon>
        <taxon>Elardia</taxon>
        <taxon>Arcellinida</taxon>
        <taxon>Sphaerothecina</taxon>
        <taxon>Arcellidae</taxon>
        <taxon>Arcella</taxon>
    </lineage>
</organism>
<comment type="similarity">
    <text evidence="2">Belongs to the endoribonuclease YbeY family.</text>
</comment>
<evidence type="ECO:0000256" key="1">
    <source>
        <dbReference type="ARBA" id="ARBA00001947"/>
    </source>
</evidence>
<accession>A0A6B2LMY9</accession>
<evidence type="ECO:0000256" key="5">
    <source>
        <dbReference type="ARBA" id="ARBA00022759"/>
    </source>
</evidence>
<dbReference type="PROSITE" id="PS01306">
    <property type="entry name" value="UPF0054"/>
    <property type="match status" value="1"/>
</dbReference>
<keyword evidence="5" id="KW-0255">Endonuclease</keyword>
<dbReference type="InterPro" id="IPR023091">
    <property type="entry name" value="MetalPrtase_cat_dom_sf_prd"/>
</dbReference>
<protein>
    <submittedName>
        <fullName evidence="8">Uncharacterized protein</fullName>
    </submittedName>
</protein>
<dbReference type="AlphaFoldDB" id="A0A6B2LMY9"/>
<evidence type="ECO:0000256" key="2">
    <source>
        <dbReference type="ARBA" id="ARBA00010875"/>
    </source>
</evidence>
<dbReference type="GO" id="GO:0046872">
    <property type="term" value="F:metal ion binding"/>
    <property type="evidence" value="ECO:0007669"/>
    <property type="project" value="UniProtKB-KW"/>
</dbReference>
<dbReference type="PANTHER" id="PTHR46986:SF1">
    <property type="entry name" value="ENDORIBONUCLEASE YBEY, CHLOROPLASTIC"/>
    <property type="match status" value="1"/>
</dbReference>
<dbReference type="Pfam" id="PF02130">
    <property type="entry name" value="YbeY"/>
    <property type="match status" value="1"/>
</dbReference>
<keyword evidence="6" id="KW-0378">Hydrolase</keyword>
<name>A0A6B2LMY9_9EUKA</name>
<dbReference type="InterPro" id="IPR020549">
    <property type="entry name" value="YbeY_CS"/>
</dbReference>
<dbReference type="NCBIfam" id="TIGR00043">
    <property type="entry name" value="rRNA maturation RNase YbeY"/>
    <property type="match status" value="1"/>
</dbReference>
<evidence type="ECO:0000313" key="8">
    <source>
        <dbReference type="EMBL" id="NDV38167.1"/>
    </source>
</evidence>
<sequence length="167" mass="19357">MHLTIKNTQKKVTLNIPYLKHNFTIITKALQIDHFNLLVWFASDSTVQKLNYEYRGKKKPTDVLSFPTHDLKAGEMPLLENGDDLGHIMMGMGYITKKNEANKKLGVSQNTIEEDIVRLFVHGICHLLGYKHNTDQQFEQMNHKEEQLMRILKNQQKPTPTTTLPEE</sequence>
<evidence type="ECO:0000256" key="4">
    <source>
        <dbReference type="ARBA" id="ARBA00022723"/>
    </source>
</evidence>
<evidence type="ECO:0000256" key="3">
    <source>
        <dbReference type="ARBA" id="ARBA00022722"/>
    </source>
</evidence>
<dbReference type="SUPFAM" id="SSF55486">
    <property type="entry name" value="Metalloproteases ('zincins'), catalytic domain"/>
    <property type="match status" value="1"/>
</dbReference>
<evidence type="ECO:0000256" key="6">
    <source>
        <dbReference type="ARBA" id="ARBA00022801"/>
    </source>
</evidence>
<dbReference type="HAMAP" id="MF_00009">
    <property type="entry name" value="Endoribonucl_YbeY"/>
    <property type="match status" value="1"/>
</dbReference>
<dbReference type="GO" id="GO:0004222">
    <property type="term" value="F:metalloendopeptidase activity"/>
    <property type="evidence" value="ECO:0007669"/>
    <property type="project" value="InterPro"/>
</dbReference>
<reference evidence="8" key="1">
    <citation type="journal article" date="2020" name="J. Eukaryot. Microbiol.">
        <title>De novo Sequencing, Assembly and Annotation of the Transcriptome for the Free-Living Testate Amoeba Arcella intermedia.</title>
        <authorList>
            <person name="Ribeiro G.M."/>
            <person name="Porfirio-Sousa A.L."/>
            <person name="Maurer-Alcala X.X."/>
            <person name="Katz L.A."/>
            <person name="Lahr D.J.G."/>
        </authorList>
    </citation>
    <scope>NUCLEOTIDE SEQUENCE</scope>
</reference>